<organism evidence="4 5">
    <name type="scientific">Macrostomum lignano</name>
    <dbReference type="NCBI Taxonomy" id="282301"/>
    <lineage>
        <taxon>Eukaryota</taxon>
        <taxon>Metazoa</taxon>
        <taxon>Spiralia</taxon>
        <taxon>Lophotrochozoa</taxon>
        <taxon>Platyhelminthes</taxon>
        <taxon>Rhabditophora</taxon>
        <taxon>Macrostomorpha</taxon>
        <taxon>Macrostomida</taxon>
        <taxon>Macrostomidae</taxon>
        <taxon>Macrostomum</taxon>
    </lineage>
</organism>
<feature type="compositionally biased region" description="Low complexity" evidence="2">
    <location>
        <begin position="202"/>
        <end position="238"/>
    </location>
</feature>
<feature type="compositionally biased region" description="Low complexity" evidence="2">
    <location>
        <begin position="118"/>
        <end position="129"/>
    </location>
</feature>
<dbReference type="PANTHER" id="PTHR14038:SF0">
    <property type="entry name" value="LP18708P"/>
    <property type="match status" value="1"/>
</dbReference>
<keyword evidence="1" id="KW-0597">Phosphoprotein</keyword>
<sequence length="313" mass="31715">MSVSNSGKQGDAKGRGKFSSFNINVVYQGKDTNPKKDSGGHRSFGHGLQTLGKLPPSRRAPPPCLLPSLKSQTGNNDPNVNLVPPGGAGWGSGGGGQNGSEVAGQRGDDSSVGGSGPGAASSSLSTGPPARDRNQPWGGGAGVGQGSVDPMAPSYMGGKDLTQQQQQHQPHQQSSSQRPQPQKSWRGPAGAGALKNPDLSQAPAGTLLFASAAAAGPAAASSTSTGSSAAPTATPAAPTGGGGNARHAETRPQHAVSKRQQSVLKTELDEITKDDMVATGWALAHNDELDYSAKIVFSDDEDDERGGGADRRE</sequence>
<feature type="region of interest" description="Disordered" evidence="2">
    <location>
        <begin position="1"/>
        <end position="271"/>
    </location>
</feature>
<accession>A0A1I8GTR8</accession>
<dbReference type="WBParaSite" id="maker-uti_cns_0002984-snap-gene-0.4-mRNA-1">
    <property type="protein sequence ID" value="maker-uti_cns_0002984-snap-gene-0.4-mRNA-1"/>
    <property type="gene ID" value="maker-uti_cns_0002984-snap-gene-0.4"/>
</dbReference>
<reference evidence="5" key="1">
    <citation type="submission" date="2016-11" db="UniProtKB">
        <authorList>
            <consortium name="WormBaseParasite"/>
        </authorList>
    </citation>
    <scope>IDENTIFICATION</scope>
</reference>
<protein>
    <submittedName>
        <fullName evidence="5">BAT2_N domain-containing protein</fullName>
    </submittedName>
</protein>
<evidence type="ECO:0000256" key="2">
    <source>
        <dbReference type="SAM" id="MobiDB-lite"/>
    </source>
</evidence>
<dbReference type="PANTHER" id="PTHR14038">
    <property type="entry name" value="BAT2 HLA-B-ASSOCIATED TRANSCRIPT 2"/>
    <property type="match status" value="1"/>
</dbReference>
<dbReference type="InterPro" id="IPR009738">
    <property type="entry name" value="BAT2_N"/>
</dbReference>
<dbReference type="AlphaFoldDB" id="A0A1I8GTR8"/>
<evidence type="ECO:0000256" key="1">
    <source>
        <dbReference type="ARBA" id="ARBA00022553"/>
    </source>
</evidence>
<name>A0A1I8GTR8_9PLAT</name>
<feature type="compositionally biased region" description="Gly residues" evidence="2">
    <location>
        <begin position="86"/>
        <end position="98"/>
    </location>
</feature>
<feature type="compositionally biased region" description="Low complexity" evidence="2">
    <location>
        <begin position="163"/>
        <end position="182"/>
    </location>
</feature>
<dbReference type="InterPro" id="IPR033184">
    <property type="entry name" value="PRRC2"/>
</dbReference>
<feature type="region of interest" description="Disordered" evidence="2">
    <location>
        <begin position="292"/>
        <end position="313"/>
    </location>
</feature>
<proteinExistence type="predicted"/>
<dbReference type="Proteomes" id="UP000095280">
    <property type="component" value="Unplaced"/>
</dbReference>
<feature type="compositionally biased region" description="Polar residues" evidence="2">
    <location>
        <begin position="69"/>
        <end position="79"/>
    </location>
</feature>
<keyword evidence="4" id="KW-1185">Reference proteome</keyword>
<dbReference type="Pfam" id="PF07001">
    <property type="entry name" value="BAT2_N"/>
    <property type="match status" value="1"/>
</dbReference>
<evidence type="ECO:0000313" key="5">
    <source>
        <dbReference type="WBParaSite" id="maker-uti_cns_0002984-snap-gene-0.4-mRNA-1"/>
    </source>
</evidence>
<evidence type="ECO:0000313" key="4">
    <source>
        <dbReference type="Proteomes" id="UP000095280"/>
    </source>
</evidence>
<evidence type="ECO:0000259" key="3">
    <source>
        <dbReference type="Pfam" id="PF07001"/>
    </source>
</evidence>
<feature type="domain" description="BAT2 N-terminal" evidence="3">
    <location>
        <begin position="7"/>
        <end position="174"/>
    </location>
</feature>
<dbReference type="GO" id="GO:0030154">
    <property type="term" value="P:cell differentiation"/>
    <property type="evidence" value="ECO:0007669"/>
    <property type="project" value="TreeGrafter"/>
</dbReference>